<organism evidence="4 5">
    <name type="scientific">Kluyvera georgiana ATCC 51603</name>
    <dbReference type="NCBI Taxonomy" id="1354264"/>
    <lineage>
        <taxon>Bacteria</taxon>
        <taxon>Pseudomonadati</taxon>
        <taxon>Pseudomonadota</taxon>
        <taxon>Gammaproteobacteria</taxon>
        <taxon>Enterobacterales</taxon>
        <taxon>Enterobacteriaceae</taxon>
        <taxon>Kluyvera</taxon>
    </lineage>
</organism>
<name>A0A1B7K1S1_9ENTR</name>
<comment type="subcellular location">
    <subcellularLocation>
        <location evidence="1">Periplasm</location>
    </subcellularLocation>
</comment>
<evidence type="ECO:0000313" key="4">
    <source>
        <dbReference type="EMBL" id="OAT54065.1"/>
    </source>
</evidence>
<feature type="signal peptide" evidence="3">
    <location>
        <begin position="1"/>
        <end position="23"/>
    </location>
</feature>
<reference evidence="4 5" key="1">
    <citation type="submission" date="2016-04" db="EMBL/GenBank/DDBJ databases">
        <title>ATOL: Assembling a taxonomically balanced genome-scale reconstruction of the evolutionary history of the Enterobacteriaceae.</title>
        <authorList>
            <person name="Plunkett G.III."/>
            <person name="Neeno-Eckwall E.C."/>
            <person name="Glasner J.D."/>
            <person name="Perna N.T."/>
        </authorList>
    </citation>
    <scope>NUCLEOTIDE SEQUENCE [LARGE SCALE GENOMIC DNA]</scope>
    <source>
        <strain evidence="4 5">ATCC 51603</strain>
    </source>
</reference>
<feature type="chain" id="PRO_5008595760" evidence="3">
    <location>
        <begin position="24"/>
        <end position="429"/>
    </location>
</feature>
<proteinExistence type="inferred from homology"/>
<keyword evidence="5" id="KW-1185">Reference proteome</keyword>
<dbReference type="Gene3D" id="3.40.190.10">
    <property type="entry name" value="Periplasmic binding protein-like II"/>
    <property type="match status" value="2"/>
</dbReference>
<dbReference type="GO" id="GO:0030288">
    <property type="term" value="C:outer membrane-bounded periplasmic space"/>
    <property type="evidence" value="ECO:0007669"/>
    <property type="project" value="UniProtKB-ARBA"/>
</dbReference>
<dbReference type="AlphaFoldDB" id="A0A1B7K1S1"/>
<dbReference type="Pfam" id="PF01547">
    <property type="entry name" value="SBP_bac_1"/>
    <property type="match status" value="1"/>
</dbReference>
<evidence type="ECO:0000313" key="5">
    <source>
        <dbReference type="Proteomes" id="UP000078386"/>
    </source>
</evidence>
<dbReference type="InterPro" id="IPR050490">
    <property type="entry name" value="Bact_solute-bd_prot1"/>
</dbReference>
<gene>
    <name evidence="4" type="ORF">M989_01677</name>
</gene>
<dbReference type="RefSeq" id="WP_064544255.1">
    <property type="nucleotide sequence ID" value="NZ_LXEU01000039.1"/>
</dbReference>
<dbReference type="InterPro" id="IPR006059">
    <property type="entry name" value="SBP"/>
</dbReference>
<comment type="similarity">
    <text evidence="2">Belongs to the bacterial solute-binding protein 1 family.</text>
</comment>
<accession>A0A1B7K1S1</accession>
<sequence>MHQSAYRIALPLLLSACTASALAAETIDLRMSWWGGNSRHQVTLNALEAFHQQNPDINVKAEYTGWDGHTSRLTTQLAGGTEPDVMQTNWNWLTLFSKDGNGFYDLNKVKDEIGLDQFTAKDLQPVTVKGKLNGIPVAMTARIFYYNDQTWKKAGLSYPQNWDQLMQAGKTFETKLGKQYYPVAPESLGVLALLNSYMVQKYNIPAINEQSKKFSYSDAQWVEFFQLYKTLIDNHVIPDMKYYASFGKGNIYEMKPWIEGEWGGVYMWNTAVTKYSDNLKPPAKLELGGYPMLPGATDAGLFMKPSMMLSIGKTTQHPQAAAKLINFLLNSKEGVTLLGLERGVPLSKSGVETLKASGVINDNDPSVAGIKLALSLPAKVGVSPYLEDPQLVQEFDSALQSIDYGKKTVAEAAADFKRQSERILKRAMR</sequence>
<dbReference type="Proteomes" id="UP000078386">
    <property type="component" value="Unassembled WGS sequence"/>
</dbReference>
<dbReference type="PANTHER" id="PTHR43649:SF11">
    <property type="entry name" value="ABC TRANSPORTER SUBSTRATE-BINDING PROTEIN YESO-RELATED"/>
    <property type="match status" value="1"/>
</dbReference>
<dbReference type="SUPFAM" id="SSF53850">
    <property type="entry name" value="Periplasmic binding protein-like II"/>
    <property type="match status" value="1"/>
</dbReference>
<comment type="caution">
    <text evidence="4">The sequence shown here is derived from an EMBL/GenBank/DDBJ whole genome shotgun (WGS) entry which is preliminary data.</text>
</comment>
<keyword evidence="3" id="KW-0732">Signal</keyword>
<protein>
    <submittedName>
        <fullName evidence="4">Sugar-binding protein</fullName>
    </submittedName>
</protein>
<evidence type="ECO:0000256" key="1">
    <source>
        <dbReference type="ARBA" id="ARBA00004418"/>
    </source>
</evidence>
<dbReference type="EMBL" id="LXEU01000039">
    <property type="protein sequence ID" value="OAT54065.1"/>
    <property type="molecule type" value="Genomic_DNA"/>
</dbReference>
<evidence type="ECO:0000256" key="3">
    <source>
        <dbReference type="SAM" id="SignalP"/>
    </source>
</evidence>
<dbReference type="PANTHER" id="PTHR43649">
    <property type="entry name" value="ARABINOSE-BINDING PROTEIN-RELATED"/>
    <property type="match status" value="1"/>
</dbReference>
<dbReference type="PATRIC" id="fig|1354264.4.peg.1747"/>
<evidence type="ECO:0000256" key="2">
    <source>
        <dbReference type="ARBA" id="ARBA00008520"/>
    </source>
</evidence>